<organism evidence="3 4">
    <name type="scientific">Filobacillus milosensis</name>
    <dbReference type="NCBI Taxonomy" id="94137"/>
    <lineage>
        <taxon>Bacteria</taxon>
        <taxon>Bacillati</taxon>
        <taxon>Bacillota</taxon>
        <taxon>Bacilli</taxon>
        <taxon>Bacillales</taxon>
        <taxon>Bacillaceae</taxon>
        <taxon>Filobacillus</taxon>
    </lineage>
</organism>
<feature type="transmembrane region" description="Helical" evidence="2">
    <location>
        <begin position="750"/>
        <end position="767"/>
    </location>
</feature>
<feature type="transmembrane region" description="Helical" evidence="2">
    <location>
        <begin position="94"/>
        <end position="115"/>
    </location>
</feature>
<evidence type="ECO:0000256" key="1">
    <source>
        <dbReference type="SAM" id="MobiDB-lite"/>
    </source>
</evidence>
<reference evidence="3 4" key="1">
    <citation type="submission" date="2019-03" db="EMBL/GenBank/DDBJ databases">
        <authorList>
            <person name="He R.-H."/>
        </authorList>
    </citation>
    <scope>NUCLEOTIDE SEQUENCE [LARGE SCALE GENOMIC DNA]</scope>
    <source>
        <strain evidence="4">SH 714</strain>
    </source>
</reference>
<proteinExistence type="predicted"/>
<dbReference type="Proteomes" id="UP000297975">
    <property type="component" value="Unassembled WGS sequence"/>
</dbReference>
<dbReference type="EMBL" id="SOPW01000022">
    <property type="protein sequence ID" value="TFB13779.1"/>
    <property type="molecule type" value="Genomic_DNA"/>
</dbReference>
<dbReference type="AlphaFoldDB" id="A0A4Y8IJM2"/>
<feature type="transmembrane region" description="Helical" evidence="2">
    <location>
        <begin position="673"/>
        <end position="691"/>
    </location>
</feature>
<feature type="region of interest" description="Disordered" evidence="1">
    <location>
        <begin position="43"/>
        <end position="85"/>
    </location>
</feature>
<evidence type="ECO:0008006" key="5">
    <source>
        <dbReference type="Google" id="ProtNLM"/>
    </source>
</evidence>
<evidence type="ECO:0000313" key="3">
    <source>
        <dbReference type="EMBL" id="TFB13779.1"/>
    </source>
</evidence>
<feature type="transmembrane region" description="Helical" evidence="2">
    <location>
        <begin position="536"/>
        <end position="554"/>
    </location>
</feature>
<feature type="transmembrane region" description="Helical" evidence="2">
    <location>
        <begin position="622"/>
        <end position="639"/>
    </location>
</feature>
<feature type="transmembrane region" description="Helical" evidence="2">
    <location>
        <begin position="828"/>
        <end position="845"/>
    </location>
</feature>
<feature type="transmembrane region" description="Helical" evidence="2">
    <location>
        <begin position="372"/>
        <end position="390"/>
    </location>
</feature>
<name>A0A4Y8IJM2_9BACI</name>
<feature type="transmembrane region" description="Helical" evidence="2">
    <location>
        <begin position="241"/>
        <end position="260"/>
    </location>
</feature>
<feature type="transmembrane region" description="Helical" evidence="2">
    <location>
        <begin position="155"/>
        <end position="178"/>
    </location>
</feature>
<sequence>MEQENRKKIFSEELNKLRAKDYINYESYESIKSRYLQMCADEEAEKRMNDEQEQKIVQTPEEPNEPKEKTETPQPVKKVKKKKKLSPQQVRDRNVTWVLIIGVLLLLTGGMVLATSNWSTMSAMMKTSLVAGVSGLFFLISWLSGHKLQIKQTAFAFLVLGSLFLPIVVLAAGFFGLLGEWLSLYGEGQYLLGLIGSIICLPLYIFHARRQHSRLFVWFSYLTLSLGIGFLIASFHPPIDVFYFGVVLYNACLIAVYYYLKQQKQWPLFLNEMPIFAQGNLILSTILLLFIFDSPALNGFNVLLTAGVYFAMLFVLNRKEYNFVFTLLFVYGIYQLIEHTDLGPAGLIVYALVGFVFFTLQEFQQDTYLKKAFQLTNAFVTFCAFIFISFKGTQLMFDSDSWILFVAYLLIAINYLALTHISTYKFFRVLATFFIVVAGMQPMTWMYDDLSFNTIGFHVFILGTLLFFGGFYFNEWKFTKKIKNTSLVFGYGLITISLLVFYLINHWIELSILLLLTSIILLLSKRVMKAKGNRDLLVLAAPILWFLAGAALYPELVQMFEGYESQFGRPFHLSIVGLVLIGVSVMLSKLKQSQLGNFTFWYGVGSYAIAALLLIIQPVHDGIRTLILLVAIGIAYVAVQRLKDKSTWVIVSLLTLATYISTVDMLVQPSNEWFHILLVSGAALLIVISRLIPKKLHVLQESYFYLAHVYLPLSIIVLDHFSFNFELYVIALVVYVYSIWTRNQIIEKYYYLYASFISVFFIVYSLIREFYFNLEAGPYALWLTSLIVFGLWFITYHNWKARIKWFFIPLSLLSVFAITQSWEMSVQHIFVGATSLIVLSLFVMYRSHWHMLSFLPLLALFDVVEKLQLDGQTLVFVLSGIGVLSALVGYFLYEKLYDPDKKVTITYKVDWYSMVALVFILV</sequence>
<feature type="transmembrane region" description="Helical" evidence="2">
    <location>
        <begin position="727"/>
        <end position="743"/>
    </location>
</feature>
<feature type="transmembrane region" description="Helical" evidence="2">
    <location>
        <begin position="703"/>
        <end position="721"/>
    </location>
</feature>
<feature type="transmembrane region" description="Helical" evidence="2">
    <location>
        <begin position="599"/>
        <end position="616"/>
    </location>
</feature>
<feature type="transmembrane region" description="Helical" evidence="2">
    <location>
        <begin position="803"/>
        <end position="822"/>
    </location>
</feature>
<feature type="transmembrane region" description="Helical" evidence="2">
    <location>
        <begin position="779"/>
        <end position="796"/>
    </location>
</feature>
<dbReference type="RefSeq" id="WP_134341366.1">
    <property type="nucleotide sequence ID" value="NZ_SOPW01000022.1"/>
</dbReference>
<feature type="transmembrane region" description="Helical" evidence="2">
    <location>
        <begin position="321"/>
        <end position="337"/>
    </location>
</feature>
<keyword evidence="4" id="KW-1185">Reference proteome</keyword>
<feature type="transmembrane region" description="Helical" evidence="2">
    <location>
        <begin position="121"/>
        <end position="143"/>
    </location>
</feature>
<feature type="transmembrane region" description="Helical" evidence="2">
    <location>
        <begin position="298"/>
        <end position="316"/>
    </location>
</feature>
<feature type="transmembrane region" description="Helical" evidence="2">
    <location>
        <begin position="485"/>
        <end position="502"/>
    </location>
</feature>
<dbReference type="OrthoDB" id="1815069at2"/>
<feature type="transmembrane region" description="Helical" evidence="2">
    <location>
        <begin position="343"/>
        <end position="360"/>
    </location>
</feature>
<feature type="compositionally biased region" description="Basic and acidic residues" evidence="1">
    <location>
        <begin position="44"/>
        <end position="54"/>
    </location>
</feature>
<evidence type="ECO:0000313" key="4">
    <source>
        <dbReference type="Proteomes" id="UP000297975"/>
    </source>
</evidence>
<feature type="transmembrane region" description="Helical" evidence="2">
    <location>
        <begin position="455"/>
        <end position="473"/>
    </location>
</feature>
<keyword evidence="2" id="KW-0812">Transmembrane</keyword>
<feature type="transmembrane region" description="Helical" evidence="2">
    <location>
        <begin position="215"/>
        <end position="235"/>
    </location>
</feature>
<feature type="transmembrane region" description="Helical" evidence="2">
    <location>
        <begin position="402"/>
        <end position="419"/>
    </location>
</feature>
<feature type="transmembrane region" description="Helical" evidence="2">
    <location>
        <begin position="426"/>
        <end position="443"/>
    </location>
</feature>
<feature type="transmembrane region" description="Helical" evidence="2">
    <location>
        <begin position="272"/>
        <end position="292"/>
    </location>
</feature>
<keyword evidence="2" id="KW-0472">Membrane</keyword>
<comment type="caution">
    <text evidence="3">The sequence shown here is derived from an EMBL/GenBank/DDBJ whole genome shotgun (WGS) entry which is preliminary data.</text>
</comment>
<protein>
    <recommendedName>
        <fullName evidence="5">DUF2157 domain-containing protein</fullName>
    </recommendedName>
</protein>
<accession>A0A4Y8IJM2</accession>
<keyword evidence="2" id="KW-1133">Transmembrane helix</keyword>
<gene>
    <name evidence="3" type="ORF">E3U55_15355</name>
</gene>
<evidence type="ECO:0000256" key="2">
    <source>
        <dbReference type="SAM" id="Phobius"/>
    </source>
</evidence>
<feature type="transmembrane region" description="Helical" evidence="2">
    <location>
        <begin position="646"/>
        <end position="667"/>
    </location>
</feature>
<feature type="transmembrane region" description="Helical" evidence="2">
    <location>
        <begin position="566"/>
        <end position="587"/>
    </location>
</feature>
<feature type="transmembrane region" description="Helical" evidence="2">
    <location>
        <begin position="874"/>
        <end position="893"/>
    </location>
</feature>
<feature type="transmembrane region" description="Helical" evidence="2">
    <location>
        <begin position="190"/>
        <end position="208"/>
    </location>
</feature>
<feature type="transmembrane region" description="Helical" evidence="2">
    <location>
        <begin position="508"/>
        <end position="524"/>
    </location>
</feature>